<comment type="similarity">
    <text evidence="3">Belongs to the RimP family.</text>
</comment>
<name>A0A841Q3C7_9BACI</name>
<comment type="caution">
    <text evidence="6">The sequence shown here is derived from an EMBL/GenBank/DDBJ whole genome shotgun (WGS) entry which is preliminary data.</text>
</comment>
<evidence type="ECO:0000256" key="1">
    <source>
        <dbReference type="ARBA" id="ARBA00022490"/>
    </source>
</evidence>
<dbReference type="EMBL" id="JACHGH010000003">
    <property type="protein sequence ID" value="MBB6452885.1"/>
    <property type="molecule type" value="Genomic_DNA"/>
</dbReference>
<dbReference type="InterPro" id="IPR035956">
    <property type="entry name" value="RimP_N_sf"/>
</dbReference>
<dbReference type="PANTHER" id="PTHR33867:SF1">
    <property type="entry name" value="RIBOSOME MATURATION FACTOR RIMP"/>
    <property type="match status" value="1"/>
</dbReference>
<dbReference type="Gene3D" id="2.30.30.180">
    <property type="entry name" value="Ribosome maturation factor RimP, C-terminal domain"/>
    <property type="match status" value="1"/>
</dbReference>
<dbReference type="FunFam" id="3.30.300.70:FF:000001">
    <property type="entry name" value="Ribosome maturation factor RimP"/>
    <property type="match status" value="1"/>
</dbReference>
<evidence type="ECO:0000259" key="4">
    <source>
        <dbReference type="Pfam" id="PF02576"/>
    </source>
</evidence>
<comment type="function">
    <text evidence="3">Required for maturation of 30S ribosomal subunits.</text>
</comment>
<feature type="domain" description="Ribosome maturation factor RimP N-terminal" evidence="4">
    <location>
        <begin position="12"/>
        <end position="84"/>
    </location>
</feature>
<dbReference type="Pfam" id="PF17384">
    <property type="entry name" value="DUF150_C"/>
    <property type="match status" value="1"/>
</dbReference>
<dbReference type="GO" id="GO:0005829">
    <property type="term" value="C:cytosol"/>
    <property type="evidence" value="ECO:0007669"/>
    <property type="project" value="TreeGrafter"/>
</dbReference>
<accession>A0A841Q3C7</accession>
<dbReference type="InterPro" id="IPR028989">
    <property type="entry name" value="RimP_N"/>
</dbReference>
<protein>
    <recommendedName>
        <fullName evidence="3">Ribosome maturation factor RimP</fullName>
    </recommendedName>
</protein>
<dbReference type="AlphaFoldDB" id="A0A841Q3C7"/>
<sequence>MGKKVTEITEELVMPILEEMQLELVDVEFAKEGKNWYLRVFVDKEGGVDIEECGKVSEQLSEKLDEEEPIADPYYLEVSSPGVERPLKKEEDFKRNQGKNVYVKLYQAIDGEKEFEGVLQSFENDIVTIEVKEKTRKKKVEIPFDSIAKARLAVTFN</sequence>
<dbReference type="InterPro" id="IPR036847">
    <property type="entry name" value="RimP_C_sf"/>
</dbReference>
<dbReference type="GO" id="GO:0000028">
    <property type="term" value="P:ribosomal small subunit assembly"/>
    <property type="evidence" value="ECO:0007669"/>
    <property type="project" value="TreeGrafter"/>
</dbReference>
<evidence type="ECO:0000313" key="6">
    <source>
        <dbReference type="EMBL" id="MBB6452885.1"/>
    </source>
</evidence>
<dbReference type="SUPFAM" id="SSF74942">
    <property type="entry name" value="YhbC-like, C-terminal domain"/>
    <property type="match status" value="1"/>
</dbReference>
<proteinExistence type="inferred from homology"/>
<evidence type="ECO:0000313" key="7">
    <source>
        <dbReference type="Proteomes" id="UP000581688"/>
    </source>
</evidence>
<dbReference type="Gene3D" id="3.30.300.70">
    <property type="entry name" value="RimP-like superfamily, N-terminal"/>
    <property type="match status" value="1"/>
</dbReference>
<dbReference type="Pfam" id="PF02576">
    <property type="entry name" value="RimP_N"/>
    <property type="match status" value="1"/>
</dbReference>
<reference evidence="6 7" key="1">
    <citation type="submission" date="2020-08" db="EMBL/GenBank/DDBJ databases">
        <title>Genomic Encyclopedia of Type Strains, Phase IV (KMG-IV): sequencing the most valuable type-strain genomes for metagenomic binning, comparative biology and taxonomic classification.</title>
        <authorList>
            <person name="Goeker M."/>
        </authorList>
    </citation>
    <scope>NUCLEOTIDE SEQUENCE [LARGE SCALE GENOMIC DNA]</scope>
    <source>
        <strain evidence="6 7">DSM 19612</strain>
    </source>
</reference>
<keyword evidence="2 3" id="KW-0690">Ribosome biogenesis</keyword>
<dbReference type="SUPFAM" id="SSF75420">
    <property type="entry name" value="YhbC-like, N-terminal domain"/>
    <property type="match status" value="1"/>
</dbReference>
<evidence type="ECO:0000256" key="3">
    <source>
        <dbReference type="HAMAP-Rule" id="MF_01077"/>
    </source>
</evidence>
<dbReference type="PANTHER" id="PTHR33867">
    <property type="entry name" value="RIBOSOME MATURATION FACTOR RIMP"/>
    <property type="match status" value="1"/>
</dbReference>
<dbReference type="NCBIfam" id="NF000928">
    <property type="entry name" value="PRK00092.1-2"/>
    <property type="match status" value="1"/>
</dbReference>
<keyword evidence="7" id="KW-1185">Reference proteome</keyword>
<dbReference type="HAMAP" id="MF_01077">
    <property type="entry name" value="RimP"/>
    <property type="match status" value="1"/>
</dbReference>
<organism evidence="6 7">
    <name type="scientific">Salirhabdus euzebyi</name>
    <dbReference type="NCBI Taxonomy" id="394506"/>
    <lineage>
        <taxon>Bacteria</taxon>
        <taxon>Bacillati</taxon>
        <taxon>Bacillota</taxon>
        <taxon>Bacilli</taxon>
        <taxon>Bacillales</taxon>
        <taxon>Bacillaceae</taxon>
        <taxon>Salirhabdus</taxon>
    </lineage>
</organism>
<dbReference type="Proteomes" id="UP000581688">
    <property type="component" value="Unassembled WGS sequence"/>
</dbReference>
<comment type="subcellular location">
    <subcellularLocation>
        <location evidence="3">Cytoplasm</location>
    </subcellularLocation>
</comment>
<evidence type="ECO:0000256" key="2">
    <source>
        <dbReference type="ARBA" id="ARBA00022517"/>
    </source>
</evidence>
<dbReference type="InterPro" id="IPR003728">
    <property type="entry name" value="Ribosome_maturation_RimP"/>
</dbReference>
<dbReference type="CDD" id="cd01734">
    <property type="entry name" value="YlxS_C"/>
    <property type="match status" value="1"/>
</dbReference>
<gene>
    <name evidence="3" type="primary">rimP</name>
    <name evidence="6" type="ORF">HNQ94_001331</name>
</gene>
<dbReference type="RefSeq" id="WP_174495425.1">
    <property type="nucleotide sequence ID" value="NZ_CADDWK010000003.1"/>
</dbReference>
<dbReference type="GO" id="GO:0006412">
    <property type="term" value="P:translation"/>
    <property type="evidence" value="ECO:0007669"/>
    <property type="project" value="TreeGrafter"/>
</dbReference>
<feature type="domain" description="Ribosome maturation factor RimP C-terminal" evidence="5">
    <location>
        <begin position="87"/>
        <end position="156"/>
    </location>
</feature>
<keyword evidence="1 3" id="KW-0963">Cytoplasm</keyword>
<evidence type="ECO:0000259" key="5">
    <source>
        <dbReference type="Pfam" id="PF17384"/>
    </source>
</evidence>
<dbReference type="InterPro" id="IPR028998">
    <property type="entry name" value="RimP_C"/>
</dbReference>